<comment type="catalytic activity">
    <reaction evidence="3">
        <text>RX + glutathione = an S-substituted glutathione + a halide anion + H(+)</text>
        <dbReference type="Rhea" id="RHEA:16437"/>
        <dbReference type="ChEBI" id="CHEBI:15378"/>
        <dbReference type="ChEBI" id="CHEBI:16042"/>
        <dbReference type="ChEBI" id="CHEBI:17792"/>
        <dbReference type="ChEBI" id="CHEBI:57925"/>
        <dbReference type="ChEBI" id="CHEBI:90779"/>
        <dbReference type="EC" id="2.5.1.18"/>
    </reaction>
</comment>
<dbReference type="Proteomes" id="UP000825890">
    <property type="component" value="Unassembled WGS sequence"/>
</dbReference>
<dbReference type="InterPro" id="IPR004046">
    <property type="entry name" value="GST_C"/>
</dbReference>
<feature type="compositionally biased region" description="Polar residues" evidence="4">
    <location>
        <begin position="8"/>
        <end position="20"/>
    </location>
</feature>
<evidence type="ECO:0000256" key="2">
    <source>
        <dbReference type="ARBA" id="ARBA00022679"/>
    </source>
</evidence>
<evidence type="ECO:0000256" key="3">
    <source>
        <dbReference type="ARBA" id="ARBA00047960"/>
    </source>
</evidence>
<protein>
    <recommendedName>
        <fullName evidence="1">glutathione transferase</fullName>
        <ecNumber evidence="1">2.5.1.18</ecNumber>
    </recommendedName>
</protein>
<evidence type="ECO:0000313" key="6">
    <source>
        <dbReference type="EMBL" id="GIZ40459.1"/>
    </source>
</evidence>
<dbReference type="SUPFAM" id="SSF52833">
    <property type="entry name" value="Thioredoxin-like"/>
    <property type="match status" value="1"/>
</dbReference>
<evidence type="ECO:0000259" key="5">
    <source>
        <dbReference type="PROSITE" id="PS50405"/>
    </source>
</evidence>
<name>A0A9P3CCK6_9PEZI</name>
<dbReference type="InterPro" id="IPR010987">
    <property type="entry name" value="Glutathione-S-Trfase_C-like"/>
</dbReference>
<feature type="domain" description="GST C-terminal" evidence="5">
    <location>
        <begin position="123"/>
        <end position="256"/>
    </location>
</feature>
<feature type="region of interest" description="Disordered" evidence="4">
    <location>
        <begin position="1"/>
        <end position="22"/>
    </location>
</feature>
<dbReference type="RefSeq" id="XP_044654946.1">
    <property type="nucleotide sequence ID" value="XM_044799011.1"/>
</dbReference>
<keyword evidence="7" id="KW-1185">Reference proteome</keyword>
<dbReference type="SFLD" id="SFLDS00019">
    <property type="entry name" value="Glutathione_Transferase_(cytos"/>
    <property type="match status" value="1"/>
</dbReference>
<evidence type="ECO:0000313" key="7">
    <source>
        <dbReference type="Proteomes" id="UP000825890"/>
    </source>
</evidence>
<evidence type="ECO:0000256" key="1">
    <source>
        <dbReference type="ARBA" id="ARBA00012452"/>
    </source>
</evidence>
<keyword evidence="2" id="KW-0808">Transferase</keyword>
<dbReference type="PROSITE" id="PS50405">
    <property type="entry name" value="GST_CTER"/>
    <property type="match status" value="1"/>
</dbReference>
<evidence type="ECO:0000256" key="4">
    <source>
        <dbReference type="SAM" id="MobiDB-lite"/>
    </source>
</evidence>
<proteinExistence type="predicted"/>
<dbReference type="SUPFAM" id="SSF47616">
    <property type="entry name" value="GST C-terminal domain-like"/>
    <property type="match status" value="1"/>
</dbReference>
<comment type="caution">
    <text evidence="6">The sequence shown here is derived from an EMBL/GenBank/DDBJ whole genome shotgun (WGS) entry which is preliminary data.</text>
</comment>
<dbReference type="InterPro" id="IPR040079">
    <property type="entry name" value="Glutathione_S-Trfase"/>
</dbReference>
<dbReference type="InterPro" id="IPR036249">
    <property type="entry name" value="Thioredoxin-like_sf"/>
</dbReference>
<gene>
    <name evidence="6" type="ORF">CKM354_000379500</name>
</gene>
<dbReference type="GO" id="GO:0004364">
    <property type="term" value="F:glutathione transferase activity"/>
    <property type="evidence" value="ECO:0007669"/>
    <property type="project" value="UniProtKB-EC"/>
</dbReference>
<dbReference type="OrthoDB" id="3646043at2759"/>
<dbReference type="AlphaFoldDB" id="A0A9P3CCK6"/>
<dbReference type="Pfam" id="PF00043">
    <property type="entry name" value="GST_C"/>
    <property type="match status" value="1"/>
</dbReference>
<dbReference type="InterPro" id="IPR036282">
    <property type="entry name" value="Glutathione-S-Trfase_C_sf"/>
</dbReference>
<reference evidence="6 7" key="1">
    <citation type="submission" date="2021-01" db="EMBL/GenBank/DDBJ databases">
        <title>Cercospora kikuchii MAFF 305040 whole genome shotgun sequence.</title>
        <authorList>
            <person name="Kashiwa T."/>
            <person name="Suzuki T."/>
        </authorList>
    </citation>
    <scope>NUCLEOTIDE SEQUENCE [LARGE SCALE GENOMIC DNA]</scope>
    <source>
        <strain evidence="6 7">MAFF 305040</strain>
    </source>
</reference>
<sequence length="256" mass="29341">MAIEKAATNGNGTKHSSKNGQVVIGDPEFDGRTIIYVIKADETSYINYMKPLILARELDAPHVLSVIDTHSDWYYSVHPERYVPAIRDRDPVTGESAIVFEGTACIQYLAERYDTHKNWIGRNYAERAAVMSWTEYQTAGIGATAKYWLYFSRGYPTRANPVQLPRTIEKFHSNTIKQWDVLEKQLSKPGQDYIAVPDRPTLADLAYYPFAMPWMFKFLGVDVDDWPKIKDWAERMSARPAFEYVLKHAPTIGHEV</sequence>
<dbReference type="PANTHER" id="PTHR44051:SF20">
    <property type="entry name" value="GLUTATHIONE TRANSFERASE 1 (EUROFUNG)"/>
    <property type="match status" value="1"/>
</dbReference>
<dbReference type="Gene3D" id="1.20.1050.130">
    <property type="match status" value="1"/>
</dbReference>
<dbReference type="PANTHER" id="PTHR44051">
    <property type="entry name" value="GLUTATHIONE S-TRANSFERASE-RELATED"/>
    <property type="match status" value="1"/>
</dbReference>
<dbReference type="EC" id="2.5.1.18" evidence="1"/>
<dbReference type="EMBL" id="BOLY01000002">
    <property type="protein sequence ID" value="GIZ40459.1"/>
    <property type="molecule type" value="Genomic_DNA"/>
</dbReference>
<accession>A0A9P3CCK6</accession>
<dbReference type="GeneID" id="68289370"/>
<organism evidence="6 7">
    <name type="scientific">Cercospora kikuchii</name>
    <dbReference type="NCBI Taxonomy" id="84275"/>
    <lineage>
        <taxon>Eukaryota</taxon>
        <taxon>Fungi</taxon>
        <taxon>Dikarya</taxon>
        <taxon>Ascomycota</taxon>
        <taxon>Pezizomycotina</taxon>
        <taxon>Dothideomycetes</taxon>
        <taxon>Dothideomycetidae</taxon>
        <taxon>Mycosphaerellales</taxon>
        <taxon>Mycosphaerellaceae</taxon>
        <taxon>Cercospora</taxon>
    </lineage>
</organism>
<dbReference type="SFLD" id="SFLDG00358">
    <property type="entry name" value="Main_(cytGST)"/>
    <property type="match status" value="1"/>
</dbReference>